<feature type="non-terminal residue" evidence="1">
    <location>
        <position position="1"/>
    </location>
</feature>
<dbReference type="AlphaFoldDB" id="A0A1Q9BW80"/>
<protein>
    <submittedName>
        <fullName evidence="1">Uncharacterized protein</fullName>
    </submittedName>
</protein>
<sequence length="115" mass="12688">DLSGPFYDFEAFSGLPWLGFTRRAPVDSPDLYPAVSSNLAQSVLVGGSGEASARDEAKHFKSGFRAPPQSEVETFRLQPDVPQHQRQPPALPVKGDILECCYTWQGRLQLLLNSK</sequence>
<evidence type="ECO:0000313" key="1">
    <source>
        <dbReference type="EMBL" id="OLP74850.1"/>
    </source>
</evidence>
<keyword evidence="2" id="KW-1185">Reference proteome</keyword>
<proteinExistence type="predicted"/>
<dbReference type="EMBL" id="LSRX01003132">
    <property type="protein sequence ID" value="OLP74850.1"/>
    <property type="molecule type" value="Genomic_DNA"/>
</dbReference>
<dbReference type="Proteomes" id="UP000186817">
    <property type="component" value="Unassembled WGS sequence"/>
</dbReference>
<dbReference type="OrthoDB" id="10324808at2759"/>
<accession>A0A1Q9BW80</accession>
<organism evidence="1 2">
    <name type="scientific">Symbiodinium microadriaticum</name>
    <name type="common">Dinoflagellate</name>
    <name type="synonym">Zooxanthella microadriatica</name>
    <dbReference type="NCBI Taxonomy" id="2951"/>
    <lineage>
        <taxon>Eukaryota</taxon>
        <taxon>Sar</taxon>
        <taxon>Alveolata</taxon>
        <taxon>Dinophyceae</taxon>
        <taxon>Suessiales</taxon>
        <taxon>Symbiodiniaceae</taxon>
        <taxon>Symbiodinium</taxon>
    </lineage>
</organism>
<comment type="caution">
    <text evidence="1">The sequence shown here is derived from an EMBL/GenBank/DDBJ whole genome shotgun (WGS) entry which is preliminary data.</text>
</comment>
<name>A0A1Q9BW80_SYMMI</name>
<gene>
    <name evidence="1" type="ORF">AK812_SmicGene45498</name>
</gene>
<evidence type="ECO:0000313" key="2">
    <source>
        <dbReference type="Proteomes" id="UP000186817"/>
    </source>
</evidence>
<reference evidence="1 2" key="1">
    <citation type="submission" date="2016-02" db="EMBL/GenBank/DDBJ databases">
        <title>Genome analysis of coral dinoflagellate symbionts highlights evolutionary adaptations to a symbiotic lifestyle.</title>
        <authorList>
            <person name="Aranda M."/>
            <person name="Li Y."/>
            <person name="Liew Y.J."/>
            <person name="Baumgarten S."/>
            <person name="Simakov O."/>
            <person name="Wilson M."/>
            <person name="Piel J."/>
            <person name="Ashoor H."/>
            <person name="Bougouffa S."/>
            <person name="Bajic V.B."/>
            <person name="Ryu T."/>
            <person name="Ravasi T."/>
            <person name="Bayer T."/>
            <person name="Micklem G."/>
            <person name="Kim H."/>
            <person name="Bhak J."/>
            <person name="Lajeunesse T.C."/>
            <person name="Voolstra C.R."/>
        </authorList>
    </citation>
    <scope>NUCLEOTIDE SEQUENCE [LARGE SCALE GENOMIC DNA]</scope>
    <source>
        <strain evidence="1 2">CCMP2467</strain>
    </source>
</reference>
<feature type="non-terminal residue" evidence="1">
    <location>
        <position position="115"/>
    </location>
</feature>